<evidence type="ECO:0000313" key="4">
    <source>
        <dbReference type="Proteomes" id="UP000620366"/>
    </source>
</evidence>
<keyword evidence="4" id="KW-1185">Reference proteome</keyword>
<sequence length="294" mass="31307">MLVSTESSAGATPVIPLPNPGEGGPVDSGGGVPVIPLPNPGEGGPVDSGGGVPVIPLPNPGEGGPVSPGSGQTPCYYCAGSPTGLVRFLNAADGYVPFQIFVNNWRVVRQLGYASLTPYGYVTEGFQTVSVVGQDGYVYLQKPVPFRANDTATIAVINTAGGLDLLQIADATCTRPYGMSCLRMANLAWDSDPLDLLLRDGRTVFRDVRFKEVTSVVRVRPGSYAFYIAETEDNPTPRFQDIDTLERAVRLPLRDIELSFTADIPADTTTTIFVLHRRGSDDDDDLETLVVTDA</sequence>
<organism evidence="3 4">
    <name type="scientific">Feifania hominis</name>
    <dbReference type="NCBI Taxonomy" id="2763660"/>
    <lineage>
        <taxon>Bacteria</taxon>
        <taxon>Bacillati</taxon>
        <taxon>Bacillota</taxon>
        <taxon>Clostridia</taxon>
        <taxon>Eubacteriales</taxon>
        <taxon>Feifaniaceae</taxon>
        <taxon>Feifania</taxon>
    </lineage>
</organism>
<dbReference type="EMBL" id="JACRSP010000004">
    <property type="protein sequence ID" value="MBC8536846.1"/>
    <property type="molecule type" value="Genomic_DNA"/>
</dbReference>
<comment type="caution">
    <text evidence="3">The sequence shown here is derived from an EMBL/GenBank/DDBJ whole genome shotgun (WGS) entry which is preliminary data.</text>
</comment>
<evidence type="ECO:0000259" key="2">
    <source>
        <dbReference type="Pfam" id="PF14344"/>
    </source>
</evidence>
<name>A0A926DFE3_9FIRM</name>
<proteinExistence type="predicted"/>
<dbReference type="InterPro" id="IPR025510">
    <property type="entry name" value="DUF4397"/>
</dbReference>
<dbReference type="Pfam" id="PF14344">
    <property type="entry name" value="DUF4397"/>
    <property type="match status" value="1"/>
</dbReference>
<dbReference type="Proteomes" id="UP000620366">
    <property type="component" value="Unassembled WGS sequence"/>
</dbReference>
<evidence type="ECO:0000313" key="3">
    <source>
        <dbReference type="EMBL" id="MBC8536846.1"/>
    </source>
</evidence>
<dbReference type="AlphaFoldDB" id="A0A926DFE3"/>
<evidence type="ECO:0000256" key="1">
    <source>
        <dbReference type="SAM" id="MobiDB-lite"/>
    </source>
</evidence>
<feature type="domain" description="DUF4397" evidence="2">
    <location>
        <begin position="85"/>
        <end position="196"/>
    </location>
</feature>
<protein>
    <submittedName>
        <fullName evidence="3">DUF4397 domain-containing protein</fullName>
    </submittedName>
</protein>
<accession>A0A926DFE3</accession>
<gene>
    <name evidence="3" type="ORF">H8695_09120</name>
</gene>
<feature type="compositionally biased region" description="Polar residues" evidence="1">
    <location>
        <begin position="1"/>
        <end position="10"/>
    </location>
</feature>
<reference evidence="3" key="1">
    <citation type="submission" date="2020-08" db="EMBL/GenBank/DDBJ databases">
        <title>Genome public.</title>
        <authorList>
            <person name="Liu C."/>
            <person name="Sun Q."/>
        </authorList>
    </citation>
    <scope>NUCLEOTIDE SEQUENCE</scope>
    <source>
        <strain evidence="3">BX7</strain>
    </source>
</reference>
<feature type="region of interest" description="Disordered" evidence="1">
    <location>
        <begin position="1"/>
        <end position="27"/>
    </location>
</feature>
<dbReference type="RefSeq" id="WP_249300832.1">
    <property type="nucleotide sequence ID" value="NZ_JACRSP010000004.1"/>
</dbReference>